<dbReference type="Pfam" id="PF00132">
    <property type="entry name" value="Hexapep"/>
    <property type="match status" value="1"/>
</dbReference>
<reference evidence="3" key="1">
    <citation type="submission" date="2021-02" db="EMBL/GenBank/DDBJ databases">
        <title>Thiocyanate and organic carbon inputs drive convergent selection for specific autotrophic Afipia and Thiobacillus strains within complex microbiomes.</title>
        <authorList>
            <person name="Huddy R.J."/>
            <person name="Sachdeva R."/>
            <person name="Kadzinga F."/>
            <person name="Kantor R.S."/>
            <person name="Harrison S.T.L."/>
            <person name="Banfield J.F."/>
        </authorList>
    </citation>
    <scope>NUCLEOTIDE SEQUENCE</scope>
    <source>
        <strain evidence="3">SCN18_10_11_15_R4_P_38_20</strain>
    </source>
</reference>
<dbReference type="SUPFAM" id="SSF51735">
    <property type="entry name" value="NAD(P)-binding Rossmann-fold domains"/>
    <property type="match status" value="1"/>
</dbReference>
<dbReference type="SUPFAM" id="SSF51161">
    <property type="entry name" value="Trimeric LpxA-like enzymes"/>
    <property type="match status" value="1"/>
</dbReference>
<accession>A0A8J7PS47</accession>
<dbReference type="GO" id="GO:0000166">
    <property type="term" value="F:nucleotide binding"/>
    <property type="evidence" value="ECO:0007669"/>
    <property type="project" value="InterPro"/>
</dbReference>
<evidence type="ECO:0000313" key="4">
    <source>
        <dbReference type="Proteomes" id="UP000664414"/>
    </source>
</evidence>
<dbReference type="Gene3D" id="3.30.360.10">
    <property type="entry name" value="Dihydrodipicolinate Reductase, domain 2"/>
    <property type="match status" value="1"/>
</dbReference>
<dbReference type="AlphaFoldDB" id="A0A8J7PS47"/>
<dbReference type="InterPro" id="IPR055170">
    <property type="entry name" value="GFO_IDH_MocA-like_dom"/>
</dbReference>
<comment type="caution">
    <text evidence="3">The sequence shown here is derived from an EMBL/GenBank/DDBJ whole genome shotgun (WGS) entry which is preliminary data.</text>
</comment>
<evidence type="ECO:0000259" key="1">
    <source>
        <dbReference type="Pfam" id="PF01408"/>
    </source>
</evidence>
<protein>
    <submittedName>
        <fullName evidence="3">Gfo/Idh/MocA family oxidoreductase</fullName>
    </submittedName>
</protein>
<dbReference type="Pfam" id="PF14602">
    <property type="entry name" value="Hexapep_2"/>
    <property type="match status" value="1"/>
</dbReference>
<dbReference type="InterPro" id="IPR051450">
    <property type="entry name" value="Gfo/Idh/MocA_Oxidoreductases"/>
</dbReference>
<dbReference type="PANTHER" id="PTHR43377:SF6">
    <property type="entry name" value="GFO_IDH_MOCA-LIKE OXIDOREDUCTASE N-TERMINAL DOMAIN-CONTAINING PROTEIN"/>
    <property type="match status" value="1"/>
</dbReference>
<dbReference type="CDD" id="cd03358">
    <property type="entry name" value="LbH_WxcM_N_like"/>
    <property type="match status" value="1"/>
</dbReference>
<dbReference type="InterPro" id="IPR036291">
    <property type="entry name" value="NAD(P)-bd_dom_sf"/>
</dbReference>
<dbReference type="InterPro" id="IPR011004">
    <property type="entry name" value="Trimer_LpxA-like_sf"/>
</dbReference>
<dbReference type="Pfam" id="PF01408">
    <property type="entry name" value="GFO_IDH_MocA"/>
    <property type="match status" value="1"/>
</dbReference>
<dbReference type="InterPro" id="IPR001451">
    <property type="entry name" value="Hexapep"/>
</dbReference>
<dbReference type="PANTHER" id="PTHR43377">
    <property type="entry name" value="BILIVERDIN REDUCTASE A"/>
    <property type="match status" value="1"/>
</dbReference>
<dbReference type="SUPFAM" id="SSF55347">
    <property type="entry name" value="Glyceraldehyde-3-phosphate dehydrogenase-like, C-terminal domain"/>
    <property type="match status" value="1"/>
</dbReference>
<proteinExistence type="predicted"/>
<dbReference type="Gene3D" id="2.160.10.10">
    <property type="entry name" value="Hexapeptide repeat proteins"/>
    <property type="match status" value="1"/>
</dbReference>
<feature type="domain" description="GFO/IDH/MocA-like oxidoreductase" evidence="2">
    <location>
        <begin position="126"/>
        <end position="235"/>
    </location>
</feature>
<dbReference type="InterPro" id="IPR000683">
    <property type="entry name" value="Gfo/Idh/MocA-like_OxRdtase_N"/>
</dbReference>
<sequence>MSLKISVLGCGYWGKNHVRNFFELGFLHSVCDPDKQTAEKFAQEYKVPAFSFEDILKDPSCSGIVIATPAGLHASLAERALEAGKHVFVEKPLTLDIAEAEALCLLAHSKQRILMVGHILQYHKAYLKLKEMVSKGELGKLQYIYSNRLNLGKIRTEENVWWNMAPHDVSMVLGLVNELPTEVYATGAAHLNSQLHDIATAHLNFSNGVKAHIHVSWLHPFKQQMLVVIGDKGMAVFDDCLPWDQKLSFYDSHVVSKQNIFEIIKGEQKFVPLENDEPLKRECLSFVEAIKTGIPPITDGEEGLRVLQVLTAAQESMDQERRIELKKSQSQDYFAHESAYVDEGAIVGKGTKIWHFSHILKDTKIGEQVIIGQNVMIGPDVQIGNRCKIQNNVSLYKGTILEDGVFCGPSCVFTNVNTPRAEIERKEEFLPTLIKRGATIGANATIVCGNTLGAYSFIAAGAVVTKEVPAHALMAGVPARRIGWVSHAGEVLGPDLHCPREGRRYRQIDIDTLEEIINE</sequence>
<gene>
    <name evidence="3" type="ORF">J0H12_01635</name>
</gene>
<dbReference type="Proteomes" id="UP000664414">
    <property type="component" value="Unassembled WGS sequence"/>
</dbReference>
<evidence type="ECO:0000313" key="3">
    <source>
        <dbReference type="EMBL" id="MBN9412614.1"/>
    </source>
</evidence>
<feature type="domain" description="Gfo/Idh/MocA-like oxidoreductase N-terminal" evidence="1">
    <location>
        <begin position="4"/>
        <end position="118"/>
    </location>
</feature>
<name>A0A8J7PS47_9PROT</name>
<dbReference type="Pfam" id="PF22725">
    <property type="entry name" value="GFO_IDH_MocA_C3"/>
    <property type="match status" value="1"/>
</dbReference>
<dbReference type="EMBL" id="JAFKGL010000011">
    <property type="protein sequence ID" value="MBN9412614.1"/>
    <property type="molecule type" value="Genomic_DNA"/>
</dbReference>
<organism evidence="3 4">
    <name type="scientific">Candidatus Paracaedimonas acanthamoebae</name>
    <dbReference type="NCBI Taxonomy" id="244581"/>
    <lineage>
        <taxon>Bacteria</taxon>
        <taxon>Pseudomonadati</taxon>
        <taxon>Pseudomonadota</taxon>
        <taxon>Alphaproteobacteria</taxon>
        <taxon>Holosporales</taxon>
        <taxon>Caedimonadaceae</taxon>
        <taxon>Candidatus Paracaedimonas</taxon>
    </lineage>
</organism>
<dbReference type="Gene3D" id="3.40.50.720">
    <property type="entry name" value="NAD(P)-binding Rossmann-like Domain"/>
    <property type="match status" value="1"/>
</dbReference>
<evidence type="ECO:0000259" key="2">
    <source>
        <dbReference type="Pfam" id="PF22725"/>
    </source>
</evidence>